<protein>
    <submittedName>
        <fullName evidence="2">Uncharacterized protein</fullName>
    </submittedName>
</protein>
<dbReference type="EMBL" id="LAZP02000937">
    <property type="protein sequence ID" value="PFH55408.1"/>
    <property type="molecule type" value="Genomic_DNA"/>
</dbReference>
<organism evidence="2 3">
    <name type="scientific">Ophiocordyceps unilateralis</name>
    <name type="common">Zombie-ant fungus</name>
    <name type="synonym">Torrubia unilateralis</name>
    <dbReference type="NCBI Taxonomy" id="268505"/>
    <lineage>
        <taxon>Eukaryota</taxon>
        <taxon>Fungi</taxon>
        <taxon>Dikarya</taxon>
        <taxon>Ascomycota</taxon>
        <taxon>Pezizomycotina</taxon>
        <taxon>Sordariomycetes</taxon>
        <taxon>Hypocreomycetidae</taxon>
        <taxon>Hypocreales</taxon>
        <taxon>Ophiocordycipitaceae</taxon>
        <taxon>Ophiocordyceps</taxon>
    </lineage>
</organism>
<name>A0A2A9P241_OPHUN</name>
<proteinExistence type="predicted"/>
<feature type="compositionally biased region" description="Pro residues" evidence="1">
    <location>
        <begin position="1"/>
        <end position="10"/>
    </location>
</feature>
<dbReference type="Proteomes" id="UP000037136">
    <property type="component" value="Unassembled WGS sequence"/>
</dbReference>
<accession>A0A2A9P241</accession>
<feature type="region of interest" description="Disordered" evidence="1">
    <location>
        <begin position="80"/>
        <end position="101"/>
    </location>
</feature>
<gene>
    <name evidence="2" type="ORF">XA68_18378</name>
</gene>
<keyword evidence="3" id="KW-1185">Reference proteome</keyword>
<feature type="region of interest" description="Disordered" evidence="1">
    <location>
        <begin position="1"/>
        <end position="30"/>
    </location>
</feature>
<dbReference type="AlphaFoldDB" id="A0A2A9P241"/>
<evidence type="ECO:0000313" key="3">
    <source>
        <dbReference type="Proteomes" id="UP000037136"/>
    </source>
</evidence>
<comment type="caution">
    <text evidence="2">The sequence shown here is derived from an EMBL/GenBank/DDBJ whole genome shotgun (WGS) entry which is preliminary data.</text>
</comment>
<evidence type="ECO:0000313" key="2">
    <source>
        <dbReference type="EMBL" id="PFH55408.1"/>
    </source>
</evidence>
<reference evidence="2 3" key="1">
    <citation type="journal article" date="2015" name="BMC Genomics">
        <title>Gene expression during zombie ant biting behavior reflects the complexity underlying fungal parasitic behavioral manipulation.</title>
        <authorList>
            <person name="de Bekker C."/>
            <person name="Ohm R.A."/>
            <person name="Loreto R.G."/>
            <person name="Sebastian A."/>
            <person name="Albert I."/>
            <person name="Merrow M."/>
            <person name="Brachmann A."/>
            <person name="Hughes D.P."/>
        </authorList>
    </citation>
    <scope>NUCLEOTIDE SEQUENCE [LARGE SCALE GENOMIC DNA]</scope>
    <source>
        <strain evidence="2 3">SC16a</strain>
    </source>
</reference>
<reference evidence="2 3" key="2">
    <citation type="journal article" date="2017" name="Sci. Rep.">
        <title>Ant-infecting Ophiocordyceps genomes reveal a high diversity of potential behavioral manipulation genes and a possible major role for enterotoxins.</title>
        <authorList>
            <person name="de Bekker C."/>
            <person name="Ohm R.A."/>
            <person name="Evans H.C."/>
            <person name="Brachmann A."/>
            <person name="Hughes D.P."/>
        </authorList>
    </citation>
    <scope>NUCLEOTIDE SEQUENCE [LARGE SCALE GENOMIC DNA]</scope>
    <source>
        <strain evidence="2 3">SC16a</strain>
    </source>
</reference>
<sequence length="101" mass="10854">MYIRISPPPPDRVRIKGGTGLPETPFRTGRKKETFGNAAVSSPPPPPVAFFEIGKAATTQPSTPATRLFRHPFVLVRSPLSGSFKPSNTLATSSLPLPSNR</sequence>
<evidence type="ECO:0000256" key="1">
    <source>
        <dbReference type="SAM" id="MobiDB-lite"/>
    </source>
</evidence>